<dbReference type="InterPro" id="IPR011057">
    <property type="entry name" value="Mss4-like_sf"/>
</dbReference>
<sequence length="150" mass="16364">MSDTTKPEGESALPTAPDADAPKKTYKASCHCGAFAYNVTASPPLDDPKAEVIQCNCSICTRNGYLFIYPPNSSVEFTKGAFDEFKSYTFGPKPKVAHYFCGACGASCMLRSIDPNFFVGMTPLNVRMLEDIDLRALKIKHLDGKSYTPS</sequence>
<accession>A0A6A5QAR7</accession>
<evidence type="ECO:0000313" key="6">
    <source>
        <dbReference type="EMBL" id="KAF1912479.1"/>
    </source>
</evidence>
<feature type="region of interest" description="Disordered" evidence="4">
    <location>
        <begin position="1"/>
        <end position="23"/>
    </location>
</feature>
<feature type="domain" description="CENP-V/GFA" evidence="5">
    <location>
        <begin position="26"/>
        <end position="148"/>
    </location>
</feature>
<gene>
    <name evidence="6" type="ORF">BDU57DRAFT_542312</name>
</gene>
<keyword evidence="7" id="KW-1185">Reference proteome</keyword>
<keyword evidence="2" id="KW-0479">Metal-binding</keyword>
<dbReference type="PANTHER" id="PTHR28620:SF1">
    <property type="entry name" value="CENP-V_GFA DOMAIN-CONTAINING PROTEIN"/>
    <property type="match status" value="1"/>
</dbReference>
<dbReference type="SUPFAM" id="SSF51316">
    <property type="entry name" value="Mss4-like"/>
    <property type="match status" value="1"/>
</dbReference>
<name>A0A6A5QAR7_AMPQU</name>
<reference evidence="6" key="1">
    <citation type="journal article" date="2020" name="Stud. Mycol.">
        <title>101 Dothideomycetes genomes: a test case for predicting lifestyles and emergence of pathogens.</title>
        <authorList>
            <person name="Haridas S."/>
            <person name="Albert R."/>
            <person name="Binder M."/>
            <person name="Bloem J."/>
            <person name="Labutti K."/>
            <person name="Salamov A."/>
            <person name="Andreopoulos B."/>
            <person name="Baker S."/>
            <person name="Barry K."/>
            <person name="Bills G."/>
            <person name="Bluhm B."/>
            <person name="Cannon C."/>
            <person name="Castanera R."/>
            <person name="Culley D."/>
            <person name="Daum C."/>
            <person name="Ezra D."/>
            <person name="Gonzalez J."/>
            <person name="Henrissat B."/>
            <person name="Kuo A."/>
            <person name="Liang C."/>
            <person name="Lipzen A."/>
            <person name="Lutzoni F."/>
            <person name="Magnuson J."/>
            <person name="Mondo S."/>
            <person name="Nolan M."/>
            <person name="Ohm R."/>
            <person name="Pangilinan J."/>
            <person name="Park H.-J."/>
            <person name="Ramirez L."/>
            <person name="Alfaro M."/>
            <person name="Sun H."/>
            <person name="Tritt A."/>
            <person name="Yoshinaga Y."/>
            <person name="Zwiers L.-H."/>
            <person name="Turgeon B."/>
            <person name="Goodwin S."/>
            <person name="Spatafora J."/>
            <person name="Crous P."/>
            <person name="Grigoriev I."/>
        </authorList>
    </citation>
    <scope>NUCLEOTIDE SEQUENCE</scope>
    <source>
        <strain evidence="6">HMLAC05119</strain>
    </source>
</reference>
<keyword evidence="3" id="KW-0862">Zinc</keyword>
<evidence type="ECO:0000256" key="1">
    <source>
        <dbReference type="ARBA" id="ARBA00005495"/>
    </source>
</evidence>
<comment type="similarity">
    <text evidence="1">Belongs to the Gfa family.</text>
</comment>
<dbReference type="InterPro" id="IPR006913">
    <property type="entry name" value="CENP-V/GFA"/>
</dbReference>
<protein>
    <submittedName>
        <fullName evidence="6">Mss4-like protein</fullName>
    </submittedName>
</protein>
<evidence type="ECO:0000259" key="5">
    <source>
        <dbReference type="PROSITE" id="PS51891"/>
    </source>
</evidence>
<dbReference type="PROSITE" id="PS51891">
    <property type="entry name" value="CENP_V_GFA"/>
    <property type="match status" value="1"/>
</dbReference>
<evidence type="ECO:0000256" key="4">
    <source>
        <dbReference type="SAM" id="MobiDB-lite"/>
    </source>
</evidence>
<dbReference type="AlphaFoldDB" id="A0A6A5QAR7"/>
<evidence type="ECO:0000313" key="7">
    <source>
        <dbReference type="Proteomes" id="UP000800096"/>
    </source>
</evidence>
<dbReference type="PANTHER" id="PTHR28620">
    <property type="entry name" value="CENTROMERE PROTEIN V"/>
    <property type="match status" value="1"/>
</dbReference>
<dbReference type="OrthoDB" id="2993351at2759"/>
<dbReference type="Pfam" id="PF04828">
    <property type="entry name" value="GFA"/>
    <property type="match status" value="1"/>
</dbReference>
<evidence type="ECO:0000256" key="2">
    <source>
        <dbReference type="ARBA" id="ARBA00022723"/>
    </source>
</evidence>
<dbReference type="Gene3D" id="2.170.150.70">
    <property type="match status" value="1"/>
</dbReference>
<proteinExistence type="inferred from homology"/>
<dbReference type="InterPro" id="IPR052355">
    <property type="entry name" value="CENP-V-like"/>
</dbReference>
<dbReference type="GO" id="GO:0046872">
    <property type="term" value="F:metal ion binding"/>
    <property type="evidence" value="ECO:0007669"/>
    <property type="project" value="UniProtKB-KW"/>
</dbReference>
<dbReference type="EMBL" id="ML979140">
    <property type="protein sequence ID" value="KAF1912479.1"/>
    <property type="molecule type" value="Genomic_DNA"/>
</dbReference>
<dbReference type="GO" id="GO:0016846">
    <property type="term" value="F:carbon-sulfur lyase activity"/>
    <property type="evidence" value="ECO:0007669"/>
    <property type="project" value="InterPro"/>
</dbReference>
<dbReference type="Proteomes" id="UP000800096">
    <property type="component" value="Unassembled WGS sequence"/>
</dbReference>
<evidence type="ECO:0000256" key="3">
    <source>
        <dbReference type="ARBA" id="ARBA00022833"/>
    </source>
</evidence>
<organism evidence="6 7">
    <name type="scientific">Ampelomyces quisqualis</name>
    <name type="common">Powdery mildew agent</name>
    <dbReference type="NCBI Taxonomy" id="50730"/>
    <lineage>
        <taxon>Eukaryota</taxon>
        <taxon>Fungi</taxon>
        <taxon>Dikarya</taxon>
        <taxon>Ascomycota</taxon>
        <taxon>Pezizomycotina</taxon>
        <taxon>Dothideomycetes</taxon>
        <taxon>Pleosporomycetidae</taxon>
        <taxon>Pleosporales</taxon>
        <taxon>Pleosporineae</taxon>
        <taxon>Phaeosphaeriaceae</taxon>
        <taxon>Ampelomyces</taxon>
    </lineage>
</organism>